<dbReference type="PANTHER" id="PTHR10963">
    <property type="entry name" value="GLYCOSYL HYDROLASE-RELATED"/>
    <property type="match status" value="1"/>
</dbReference>
<dbReference type="PROSITE" id="PS51762">
    <property type="entry name" value="GH16_2"/>
    <property type="match status" value="1"/>
</dbReference>
<dbReference type="Gene3D" id="2.60.120.200">
    <property type="match status" value="1"/>
</dbReference>
<organism evidence="2 3">
    <name type="scientific">Mucilaginibacter ginkgonis</name>
    <dbReference type="NCBI Taxonomy" id="2682091"/>
    <lineage>
        <taxon>Bacteria</taxon>
        <taxon>Pseudomonadati</taxon>
        <taxon>Bacteroidota</taxon>
        <taxon>Sphingobacteriia</taxon>
        <taxon>Sphingobacteriales</taxon>
        <taxon>Sphingobacteriaceae</taxon>
        <taxon>Mucilaginibacter</taxon>
    </lineage>
</organism>
<dbReference type="SUPFAM" id="SSF49899">
    <property type="entry name" value="Concanavalin A-like lectins/glucanases"/>
    <property type="match status" value="1"/>
</dbReference>
<dbReference type="AlphaFoldDB" id="A0A6I4I4L8"/>
<dbReference type="CDD" id="cd08023">
    <property type="entry name" value="GH16_laminarinase_like"/>
    <property type="match status" value="1"/>
</dbReference>
<dbReference type="InterPro" id="IPR050546">
    <property type="entry name" value="Glycosyl_Hydrlase_16"/>
</dbReference>
<evidence type="ECO:0000313" key="2">
    <source>
        <dbReference type="EMBL" id="QQL48956.1"/>
    </source>
</evidence>
<dbReference type="KEGG" id="mgik:GO620_012305"/>
<dbReference type="PROSITE" id="PS51257">
    <property type="entry name" value="PROKAR_LIPOPROTEIN"/>
    <property type="match status" value="1"/>
</dbReference>
<dbReference type="Pfam" id="PF00722">
    <property type="entry name" value="Glyco_hydro_16"/>
    <property type="match status" value="1"/>
</dbReference>
<dbReference type="PANTHER" id="PTHR10963:SF55">
    <property type="entry name" value="GLYCOSIDE HYDROLASE FAMILY 16 PROTEIN"/>
    <property type="match status" value="1"/>
</dbReference>
<protein>
    <submittedName>
        <fullName evidence="2">Glycoside hydrolase family 16 protein</fullName>
    </submittedName>
</protein>
<keyword evidence="3" id="KW-1185">Reference proteome</keyword>
<reference evidence="2 3" key="1">
    <citation type="submission" date="2020-12" db="EMBL/GenBank/DDBJ databases">
        <title>HMF7856_wgs.fasta genome submission.</title>
        <authorList>
            <person name="Kang H."/>
            <person name="Kim H."/>
            <person name="Joh K."/>
        </authorList>
    </citation>
    <scope>NUCLEOTIDE SEQUENCE [LARGE SCALE GENOMIC DNA]</scope>
    <source>
        <strain evidence="2 3">HMF7856</strain>
    </source>
</reference>
<keyword evidence="2" id="KW-0378">Hydrolase</keyword>
<dbReference type="RefSeq" id="WP_157525655.1">
    <property type="nucleotide sequence ID" value="NZ_CP066775.1"/>
</dbReference>
<proteinExistence type="inferred from homology"/>
<evidence type="ECO:0000256" key="1">
    <source>
        <dbReference type="ARBA" id="ARBA00006865"/>
    </source>
</evidence>
<dbReference type="InterPro" id="IPR000757">
    <property type="entry name" value="Beta-glucanase-like"/>
</dbReference>
<accession>A0A6I4I4L8</accession>
<gene>
    <name evidence="2" type="ORF">GO620_012305</name>
</gene>
<dbReference type="InterPro" id="IPR013320">
    <property type="entry name" value="ConA-like_dom_sf"/>
</dbReference>
<sequence>MLNARLFFVAMPFVALLSCSGKGDNVSPAITEPPVTKEYTFENTPYWADEFNGTGIDATKWGYDTGAGGWGNHELEYYTNGANSSIVNGNLVITASKQSYQGAGYTSARMVSKGDGNFLYGRIEVRAKIPGGKGTWPAIWMLPTDNAYGDWPKSGEIDIMEHVGQDPNNIYVTVHTGAYNHSINTQKGITYTTNTATSDYHIYRLDWTPAGINEYIDGQLQFTFKNEGTGFMAWPFDKRFHMMLNIAVGGDWGGAQGVDDTSFPAIMQVDYVRYYRVNNL</sequence>
<dbReference type="GO" id="GO:0005975">
    <property type="term" value="P:carbohydrate metabolic process"/>
    <property type="evidence" value="ECO:0007669"/>
    <property type="project" value="InterPro"/>
</dbReference>
<name>A0A6I4I4L8_9SPHI</name>
<evidence type="ECO:0000313" key="3">
    <source>
        <dbReference type="Proteomes" id="UP000429232"/>
    </source>
</evidence>
<comment type="similarity">
    <text evidence="1">Belongs to the glycosyl hydrolase 16 family.</text>
</comment>
<dbReference type="EMBL" id="CP066775">
    <property type="protein sequence ID" value="QQL48956.1"/>
    <property type="molecule type" value="Genomic_DNA"/>
</dbReference>
<dbReference type="GO" id="GO:0004553">
    <property type="term" value="F:hydrolase activity, hydrolyzing O-glycosyl compounds"/>
    <property type="evidence" value="ECO:0007669"/>
    <property type="project" value="InterPro"/>
</dbReference>
<dbReference type="Proteomes" id="UP000429232">
    <property type="component" value="Chromosome"/>
</dbReference>